<evidence type="ECO:0000256" key="1">
    <source>
        <dbReference type="ARBA" id="ARBA00004123"/>
    </source>
</evidence>
<feature type="compositionally biased region" description="Basic residues" evidence="3">
    <location>
        <begin position="22"/>
        <end position="31"/>
    </location>
</feature>
<evidence type="ECO:0000313" key="5">
    <source>
        <dbReference type="Proteomes" id="UP000192927"/>
    </source>
</evidence>
<accession>A0A1W5CWE5</accession>
<evidence type="ECO:0008006" key="6">
    <source>
        <dbReference type="Google" id="ProtNLM"/>
    </source>
</evidence>
<dbReference type="GO" id="GO:0005634">
    <property type="term" value="C:nucleus"/>
    <property type="evidence" value="ECO:0007669"/>
    <property type="project" value="UniProtKB-SubCell"/>
</dbReference>
<feature type="region of interest" description="Disordered" evidence="3">
    <location>
        <begin position="522"/>
        <end position="548"/>
    </location>
</feature>
<dbReference type="PANTHER" id="PTHR15074:SF5">
    <property type="entry name" value="5-METHYLCYTOSINE G_T MISMATCH-SPECIFIC DNA GLYCOSYLASE"/>
    <property type="match status" value="1"/>
</dbReference>
<feature type="region of interest" description="Disordered" evidence="3">
    <location>
        <begin position="657"/>
        <end position="704"/>
    </location>
</feature>
<feature type="compositionally biased region" description="Polar residues" evidence="3">
    <location>
        <begin position="283"/>
        <end position="294"/>
    </location>
</feature>
<feature type="compositionally biased region" description="Basic and acidic residues" evidence="3">
    <location>
        <begin position="154"/>
        <end position="165"/>
    </location>
</feature>
<keyword evidence="2" id="KW-0539">Nucleus</keyword>
<dbReference type="GO" id="GO:0003677">
    <property type="term" value="F:DNA binding"/>
    <property type="evidence" value="ECO:0007669"/>
    <property type="project" value="InterPro"/>
</dbReference>
<feature type="region of interest" description="Disordered" evidence="3">
    <location>
        <begin position="1"/>
        <end position="305"/>
    </location>
</feature>
<keyword evidence="5" id="KW-1185">Reference proteome</keyword>
<evidence type="ECO:0000313" key="4">
    <source>
        <dbReference type="EMBL" id="SLM35110.1"/>
    </source>
</evidence>
<sequence>MPSTKVRDRDRGSPRSKDRDRHKSGRSSRKSLTKDRDSTAPIPERSATITSPSSKRRTSMPIPELQRRASSTSPSASKASLPYPSFSKAHSKEAVGSRENVIKPRRDLYTPDPTDLDRRKQDKKDGEVKHSAPVAATAPPPSPPLTATEPVVEVEDRKMDNEKENTGNIKKKSTVGKDTLDVDDHADWRSHSSVSNKGFWRPAKESKSTLSSSMRPKSNTPVKMKPKPATVDDASSFTSHPRSASPTRSSTVRTGTDSGATSRAPNQATSQQPFSPDADDESSPATDPDSSPRTPTARDAPLPTGRKVAQAFSMLSERGQTPAMKDSPMPPPPPPPPMPLQVPRVDYLMRNGGLPLPVSKTLLGAVQPLSLNTAYQAQPTSSTAAQVENFFAPFSRLLDDYTKVISKNGSLAVATGYPSIARRLLDRLEAVFSRDISSEVCGCIMCETYTADNGDSDDQRGVSWGEILEYVCGRQELPSWPAFTLEPTAVGLGISATETKLPMQKLDIDVPDEYRDHYIRQSKKTKQSVDQWLASQPDNPSSPPQDVDDETLTFAMLTHLKPEQWPIFSALLGVGTSRPASRVNAPIPQSIPSNLMKNTGLAIQRLYRLPQTPRDPESAIYMLKNHTLHNVLATLAAISDHEWDILISGRFDGFLRSGADDPTTTASSITRLPSRGPTPSNRQPTPALPSSRNPTPAPASLGAPVALDEETEIAVLAEIELDIYNGMQALEDAFEALHVKAEVSGAHGAGGGGEVGDAM</sequence>
<feature type="compositionally biased region" description="Basic and acidic residues" evidence="3">
    <location>
        <begin position="90"/>
        <end position="130"/>
    </location>
</feature>
<feature type="compositionally biased region" description="Low complexity" evidence="3">
    <location>
        <begin position="69"/>
        <end position="80"/>
    </location>
</feature>
<dbReference type="Proteomes" id="UP000192927">
    <property type="component" value="Unassembled WGS sequence"/>
</dbReference>
<dbReference type="PANTHER" id="PTHR15074">
    <property type="entry name" value="METHYL-CPG-BINDING PROTEIN"/>
    <property type="match status" value="1"/>
</dbReference>
<evidence type="ECO:0000256" key="2">
    <source>
        <dbReference type="ARBA" id="ARBA00023242"/>
    </source>
</evidence>
<feature type="compositionally biased region" description="Polar residues" evidence="3">
    <location>
        <begin position="208"/>
        <end position="221"/>
    </location>
</feature>
<organism evidence="4 5">
    <name type="scientific">Lasallia pustulata</name>
    <dbReference type="NCBI Taxonomy" id="136370"/>
    <lineage>
        <taxon>Eukaryota</taxon>
        <taxon>Fungi</taxon>
        <taxon>Dikarya</taxon>
        <taxon>Ascomycota</taxon>
        <taxon>Pezizomycotina</taxon>
        <taxon>Lecanoromycetes</taxon>
        <taxon>OSLEUM clade</taxon>
        <taxon>Umbilicariomycetidae</taxon>
        <taxon>Umbilicariales</taxon>
        <taxon>Umbilicariaceae</taxon>
        <taxon>Lasallia</taxon>
    </lineage>
</organism>
<proteinExistence type="predicted"/>
<reference evidence="5" key="1">
    <citation type="submission" date="2017-03" db="EMBL/GenBank/DDBJ databases">
        <authorList>
            <person name="Sharma R."/>
            <person name="Thines M."/>
        </authorList>
    </citation>
    <scope>NUCLEOTIDE SEQUENCE [LARGE SCALE GENOMIC DNA]</scope>
</reference>
<protein>
    <recommendedName>
        <fullName evidence="6">5-Methylcytosine G/T mismatch-specific DNA glycosylase</fullName>
    </recommendedName>
</protein>
<evidence type="ECO:0000256" key="3">
    <source>
        <dbReference type="SAM" id="MobiDB-lite"/>
    </source>
</evidence>
<feature type="compositionally biased region" description="Basic and acidic residues" evidence="3">
    <location>
        <begin position="1"/>
        <end position="21"/>
    </location>
</feature>
<name>A0A1W5CWE5_9LECA</name>
<feature type="compositionally biased region" description="Polar residues" evidence="3">
    <location>
        <begin position="662"/>
        <end position="694"/>
    </location>
</feature>
<dbReference type="AlphaFoldDB" id="A0A1W5CWE5"/>
<feature type="compositionally biased region" description="Basic and acidic residues" evidence="3">
    <location>
        <begin position="178"/>
        <end position="190"/>
    </location>
</feature>
<dbReference type="InterPro" id="IPR045138">
    <property type="entry name" value="MeCP2/MBD4"/>
</dbReference>
<feature type="compositionally biased region" description="Polar residues" evidence="3">
    <location>
        <begin position="233"/>
        <end position="274"/>
    </location>
</feature>
<dbReference type="EMBL" id="FWEW01000537">
    <property type="protein sequence ID" value="SLM35110.1"/>
    <property type="molecule type" value="Genomic_DNA"/>
</dbReference>
<comment type="subcellular location">
    <subcellularLocation>
        <location evidence="1">Nucleus</location>
    </subcellularLocation>
</comment>